<evidence type="ECO:0000313" key="4">
    <source>
        <dbReference type="Proteomes" id="UP000199648"/>
    </source>
</evidence>
<dbReference type="Pfam" id="PF01381">
    <property type="entry name" value="HTH_3"/>
    <property type="match status" value="1"/>
</dbReference>
<accession>A0A1G5PMS7</accession>
<gene>
    <name evidence="3" type="ORF">SAMN03097708_00497</name>
</gene>
<dbReference type="GO" id="GO:0005829">
    <property type="term" value="C:cytosol"/>
    <property type="evidence" value="ECO:0007669"/>
    <property type="project" value="TreeGrafter"/>
</dbReference>
<dbReference type="PROSITE" id="PS50943">
    <property type="entry name" value="HTH_CROC1"/>
    <property type="match status" value="1"/>
</dbReference>
<dbReference type="InterPro" id="IPR001387">
    <property type="entry name" value="Cro/C1-type_HTH"/>
</dbReference>
<evidence type="ECO:0000256" key="1">
    <source>
        <dbReference type="ARBA" id="ARBA00023125"/>
    </source>
</evidence>
<protein>
    <submittedName>
        <fullName evidence="3">Transcriptional regulator, contains XRE-family HTH domain</fullName>
    </submittedName>
</protein>
<keyword evidence="4" id="KW-1185">Reference proteome</keyword>
<sequence length="141" mass="16320">MGRKAVDLIDSAVGRRLRTVRNQHGLSLEKVGELLNVSPQQISRFERGQHRISASQLYRLARGFDVPVGWFFAGYREVDLEELQRIRLVVGEERGTWRPDSNEERENALLQAWRALDTDEQRKSVLDLLEAFTVATKRSRM</sequence>
<keyword evidence="1" id="KW-0238">DNA-binding</keyword>
<evidence type="ECO:0000313" key="3">
    <source>
        <dbReference type="EMBL" id="SCZ50778.1"/>
    </source>
</evidence>
<dbReference type="SUPFAM" id="SSF47413">
    <property type="entry name" value="lambda repressor-like DNA-binding domains"/>
    <property type="match status" value="1"/>
</dbReference>
<dbReference type="AlphaFoldDB" id="A0A1G5PMS7"/>
<dbReference type="RefSeq" id="WP_092992227.1">
    <property type="nucleotide sequence ID" value="NZ_FMWD01000001.1"/>
</dbReference>
<organism evidence="3 4">
    <name type="scientific">Thiohalomonas denitrificans</name>
    <dbReference type="NCBI Taxonomy" id="415747"/>
    <lineage>
        <taxon>Bacteria</taxon>
        <taxon>Pseudomonadati</taxon>
        <taxon>Pseudomonadota</taxon>
        <taxon>Gammaproteobacteria</taxon>
        <taxon>Thiohalomonadales</taxon>
        <taxon>Thiohalomonadaceae</taxon>
        <taxon>Thiohalomonas</taxon>
    </lineage>
</organism>
<reference evidence="3 4" key="1">
    <citation type="submission" date="2016-10" db="EMBL/GenBank/DDBJ databases">
        <authorList>
            <person name="de Groot N.N."/>
        </authorList>
    </citation>
    <scope>NUCLEOTIDE SEQUENCE [LARGE SCALE GENOMIC DNA]</scope>
    <source>
        <strain evidence="3 4">HLD2</strain>
    </source>
</reference>
<feature type="domain" description="HTH cro/C1-type" evidence="2">
    <location>
        <begin position="17"/>
        <end position="71"/>
    </location>
</feature>
<dbReference type="EMBL" id="FMWD01000001">
    <property type="protein sequence ID" value="SCZ50778.1"/>
    <property type="molecule type" value="Genomic_DNA"/>
</dbReference>
<proteinExistence type="predicted"/>
<dbReference type="GO" id="GO:0003677">
    <property type="term" value="F:DNA binding"/>
    <property type="evidence" value="ECO:0007669"/>
    <property type="project" value="UniProtKB-KW"/>
</dbReference>
<evidence type="ECO:0000259" key="2">
    <source>
        <dbReference type="PROSITE" id="PS50943"/>
    </source>
</evidence>
<dbReference type="Proteomes" id="UP000199648">
    <property type="component" value="Unassembled WGS sequence"/>
</dbReference>
<dbReference type="SMART" id="SM00530">
    <property type="entry name" value="HTH_XRE"/>
    <property type="match status" value="1"/>
</dbReference>
<dbReference type="PANTHER" id="PTHR46797:SF1">
    <property type="entry name" value="METHYLPHOSPHONATE SYNTHASE"/>
    <property type="match status" value="1"/>
</dbReference>
<dbReference type="Gene3D" id="1.10.260.40">
    <property type="entry name" value="lambda repressor-like DNA-binding domains"/>
    <property type="match status" value="1"/>
</dbReference>
<dbReference type="OrthoDB" id="5771010at2"/>
<dbReference type="InterPro" id="IPR050807">
    <property type="entry name" value="TransReg_Diox_bact_type"/>
</dbReference>
<dbReference type="STRING" id="415747.SAMN03097708_00497"/>
<dbReference type="CDD" id="cd00093">
    <property type="entry name" value="HTH_XRE"/>
    <property type="match status" value="1"/>
</dbReference>
<name>A0A1G5PMS7_9GAMM</name>
<dbReference type="PANTHER" id="PTHR46797">
    <property type="entry name" value="HTH-TYPE TRANSCRIPTIONAL REGULATOR"/>
    <property type="match status" value="1"/>
</dbReference>
<dbReference type="InterPro" id="IPR010982">
    <property type="entry name" value="Lambda_DNA-bd_dom_sf"/>
</dbReference>
<dbReference type="GO" id="GO:0003700">
    <property type="term" value="F:DNA-binding transcription factor activity"/>
    <property type="evidence" value="ECO:0007669"/>
    <property type="project" value="TreeGrafter"/>
</dbReference>